<reference evidence="3" key="1">
    <citation type="submission" date="2018-05" db="EMBL/GenBank/DDBJ databases">
        <title>Draft genome sequence of Stemphylium lycopersici strain CIDEFI 213.</title>
        <authorList>
            <person name="Medina R."/>
            <person name="Franco M.E.E."/>
            <person name="Lucentini C.G."/>
            <person name="Saparrat M.C.N."/>
            <person name="Balatti P.A."/>
        </authorList>
    </citation>
    <scope>NUCLEOTIDE SEQUENCE [LARGE SCALE GENOMIC DNA]</scope>
    <source>
        <strain evidence="3">CIDEFI 213</strain>
    </source>
</reference>
<sequence>MFAKAPIVAAIVLLFGAAVQAQDTKAQVCGDKSLNGGCEDVVGDNSCVNIKDDWASSFRTNGLSCTFYDDDNCFNIVIGPTTADNGNLRDTAFNDQINSVRCKKA</sequence>
<organism evidence="2 3">
    <name type="scientific">Stemphylium lycopersici</name>
    <name type="common">Tomato gray leaf spot disease fungus</name>
    <name type="synonym">Thyrospora lycopersici</name>
    <dbReference type="NCBI Taxonomy" id="183478"/>
    <lineage>
        <taxon>Eukaryota</taxon>
        <taxon>Fungi</taxon>
        <taxon>Dikarya</taxon>
        <taxon>Ascomycota</taxon>
        <taxon>Pezizomycotina</taxon>
        <taxon>Dothideomycetes</taxon>
        <taxon>Pleosporomycetidae</taxon>
        <taxon>Pleosporales</taxon>
        <taxon>Pleosporineae</taxon>
        <taxon>Pleosporaceae</taxon>
        <taxon>Stemphylium</taxon>
    </lineage>
</organism>
<dbReference type="EMBL" id="QGDH01000035">
    <property type="protein sequence ID" value="RAR13480.1"/>
    <property type="molecule type" value="Genomic_DNA"/>
</dbReference>
<evidence type="ECO:0000313" key="2">
    <source>
        <dbReference type="EMBL" id="RAR13480.1"/>
    </source>
</evidence>
<dbReference type="OrthoDB" id="4979171at2759"/>
<comment type="caution">
    <text evidence="2">The sequence shown here is derived from an EMBL/GenBank/DDBJ whole genome shotgun (WGS) entry which is preliminary data.</text>
</comment>
<keyword evidence="3" id="KW-1185">Reference proteome</keyword>
<feature type="signal peptide" evidence="1">
    <location>
        <begin position="1"/>
        <end position="21"/>
    </location>
</feature>
<dbReference type="Proteomes" id="UP000249619">
    <property type="component" value="Unassembled WGS sequence"/>
</dbReference>
<dbReference type="AlphaFoldDB" id="A0A364N876"/>
<evidence type="ECO:0000313" key="3">
    <source>
        <dbReference type="Proteomes" id="UP000249619"/>
    </source>
</evidence>
<evidence type="ECO:0000256" key="1">
    <source>
        <dbReference type="SAM" id="SignalP"/>
    </source>
</evidence>
<protein>
    <submittedName>
        <fullName evidence="2">Uncharacterized protein</fullName>
    </submittedName>
</protein>
<proteinExistence type="predicted"/>
<gene>
    <name evidence="2" type="ORF">DDE83_003211</name>
</gene>
<name>A0A364N876_STELY</name>
<dbReference type="Gene3D" id="2.60.20.10">
    <property type="entry name" value="Crystallins"/>
    <property type="match status" value="1"/>
</dbReference>
<feature type="chain" id="PRO_5016868647" evidence="1">
    <location>
        <begin position="22"/>
        <end position="105"/>
    </location>
</feature>
<keyword evidence="1" id="KW-0732">Signal</keyword>
<accession>A0A364N876</accession>